<organism evidence="2 3">
    <name type="scientific">Aplysia californica</name>
    <name type="common">California sea hare</name>
    <dbReference type="NCBI Taxonomy" id="6500"/>
    <lineage>
        <taxon>Eukaryota</taxon>
        <taxon>Metazoa</taxon>
        <taxon>Spiralia</taxon>
        <taxon>Lophotrochozoa</taxon>
        <taxon>Mollusca</taxon>
        <taxon>Gastropoda</taxon>
        <taxon>Heterobranchia</taxon>
        <taxon>Euthyneura</taxon>
        <taxon>Tectipleura</taxon>
        <taxon>Aplysiida</taxon>
        <taxon>Aplysioidea</taxon>
        <taxon>Aplysiidae</taxon>
        <taxon>Aplysia</taxon>
    </lineage>
</organism>
<dbReference type="Proteomes" id="UP000694888">
    <property type="component" value="Unplaced"/>
</dbReference>
<evidence type="ECO:0000256" key="1">
    <source>
        <dbReference type="SAM" id="MobiDB-lite"/>
    </source>
</evidence>
<protein>
    <submittedName>
        <fullName evidence="3">Uncharacterized protein LOC106014186</fullName>
    </submittedName>
</protein>
<evidence type="ECO:0000313" key="3">
    <source>
        <dbReference type="RefSeq" id="XP_012946769.1"/>
    </source>
</evidence>
<sequence>MQNISPQPQTFPTATTALAQRTRHTDKAPRPLPLPRLVPEASRRDDHCHNCPRRPISSSWTNGTITNTSPWNMKTASKNHERPTHVIAGFDILVTQSLPIRAIPPTSGRFGDLSGLEGDENYSNSNKYYLIPRSGIYHVGERYQNNVCLSKVAKEGAGYTKVDEHFCNSLSFLAFMRIPRTPRTLS</sequence>
<gene>
    <name evidence="3" type="primary">LOC106014186</name>
</gene>
<reference evidence="3" key="1">
    <citation type="submission" date="2025-08" db="UniProtKB">
        <authorList>
            <consortium name="RefSeq"/>
        </authorList>
    </citation>
    <scope>IDENTIFICATION</scope>
</reference>
<keyword evidence="2" id="KW-1185">Reference proteome</keyword>
<dbReference type="RefSeq" id="XP_012946769.1">
    <property type="nucleotide sequence ID" value="XM_013091315.2"/>
</dbReference>
<name>A0ABM1AFR3_APLCA</name>
<dbReference type="GeneID" id="106014186"/>
<proteinExistence type="predicted"/>
<accession>A0ABM1AFR3</accession>
<feature type="compositionally biased region" description="Low complexity" evidence="1">
    <location>
        <begin position="1"/>
        <end position="20"/>
    </location>
</feature>
<evidence type="ECO:0000313" key="2">
    <source>
        <dbReference type="Proteomes" id="UP000694888"/>
    </source>
</evidence>
<feature type="region of interest" description="Disordered" evidence="1">
    <location>
        <begin position="1"/>
        <end position="50"/>
    </location>
</feature>